<dbReference type="OrthoDB" id="413361at2759"/>
<protein>
    <submittedName>
        <fullName evidence="2">(apollo) hypothetical protein</fullName>
    </submittedName>
</protein>
<feature type="compositionally biased region" description="Acidic residues" evidence="1">
    <location>
        <begin position="34"/>
        <end position="48"/>
    </location>
</feature>
<dbReference type="AlphaFoldDB" id="A0A8S3WVG3"/>
<reference evidence="2" key="1">
    <citation type="submission" date="2021-04" db="EMBL/GenBank/DDBJ databases">
        <authorList>
            <person name="Tunstrom K."/>
        </authorList>
    </citation>
    <scope>NUCLEOTIDE SEQUENCE</scope>
</reference>
<comment type="caution">
    <text evidence="2">The sequence shown here is derived from an EMBL/GenBank/DDBJ whole genome shotgun (WGS) entry which is preliminary data.</text>
</comment>
<keyword evidence="3" id="KW-1185">Reference proteome</keyword>
<proteinExistence type="predicted"/>
<evidence type="ECO:0000313" key="3">
    <source>
        <dbReference type="Proteomes" id="UP000691718"/>
    </source>
</evidence>
<organism evidence="2 3">
    <name type="scientific">Parnassius apollo</name>
    <name type="common">Apollo butterfly</name>
    <name type="synonym">Papilio apollo</name>
    <dbReference type="NCBI Taxonomy" id="110799"/>
    <lineage>
        <taxon>Eukaryota</taxon>
        <taxon>Metazoa</taxon>
        <taxon>Ecdysozoa</taxon>
        <taxon>Arthropoda</taxon>
        <taxon>Hexapoda</taxon>
        <taxon>Insecta</taxon>
        <taxon>Pterygota</taxon>
        <taxon>Neoptera</taxon>
        <taxon>Endopterygota</taxon>
        <taxon>Lepidoptera</taxon>
        <taxon>Glossata</taxon>
        <taxon>Ditrysia</taxon>
        <taxon>Papilionoidea</taxon>
        <taxon>Papilionidae</taxon>
        <taxon>Parnassiinae</taxon>
        <taxon>Parnassini</taxon>
        <taxon>Parnassius</taxon>
        <taxon>Parnassius</taxon>
    </lineage>
</organism>
<dbReference type="Proteomes" id="UP000691718">
    <property type="component" value="Unassembled WGS sequence"/>
</dbReference>
<evidence type="ECO:0000256" key="1">
    <source>
        <dbReference type="SAM" id="MobiDB-lite"/>
    </source>
</evidence>
<accession>A0A8S3WVG3</accession>
<sequence>MEDEKNLASIPIIENSCSMADRIVKDRPSSNEISMDEDTLLETSDNSDDTYLPSEHENAYNSKEQRVRLSRIRMKPERFVKYVYSGGCV</sequence>
<gene>
    <name evidence="2" type="ORF">PAPOLLO_LOCUS11002</name>
</gene>
<dbReference type="EMBL" id="CAJQZP010000783">
    <property type="protein sequence ID" value="CAG4985269.1"/>
    <property type="molecule type" value="Genomic_DNA"/>
</dbReference>
<feature type="compositionally biased region" description="Basic and acidic residues" evidence="1">
    <location>
        <begin position="54"/>
        <end position="64"/>
    </location>
</feature>
<evidence type="ECO:0000313" key="2">
    <source>
        <dbReference type="EMBL" id="CAG4985269.1"/>
    </source>
</evidence>
<feature type="region of interest" description="Disordered" evidence="1">
    <location>
        <begin position="27"/>
        <end position="64"/>
    </location>
</feature>
<name>A0A8S3WVG3_PARAO</name>